<comment type="catalytic activity">
    <reaction evidence="19">
        <text>L-seryl-[protein] + ATP = O-phospho-L-seryl-[protein] + ADP + H(+)</text>
        <dbReference type="Rhea" id="RHEA:17989"/>
        <dbReference type="Rhea" id="RHEA-COMP:9863"/>
        <dbReference type="Rhea" id="RHEA-COMP:11604"/>
        <dbReference type="ChEBI" id="CHEBI:15378"/>
        <dbReference type="ChEBI" id="CHEBI:29999"/>
        <dbReference type="ChEBI" id="CHEBI:30616"/>
        <dbReference type="ChEBI" id="CHEBI:83421"/>
        <dbReference type="ChEBI" id="CHEBI:456216"/>
        <dbReference type="EC" id="2.7.11.1"/>
    </reaction>
</comment>
<dbReference type="AlphaFoldDB" id="A0AAD9CBE9"/>
<dbReference type="InterPro" id="IPR011009">
    <property type="entry name" value="Kinase-like_dom_sf"/>
</dbReference>
<evidence type="ECO:0000256" key="20">
    <source>
        <dbReference type="SAM" id="MobiDB-lite"/>
    </source>
</evidence>
<comment type="similarity">
    <text evidence="17">Belongs to the protein kinase superfamily.</text>
</comment>
<evidence type="ECO:0000256" key="1">
    <source>
        <dbReference type="ARBA" id="ARBA00001946"/>
    </source>
</evidence>
<evidence type="ECO:0000256" key="12">
    <source>
        <dbReference type="ARBA" id="ARBA00022792"/>
    </source>
</evidence>
<dbReference type="EC" id="2.7.11.1" evidence="5"/>
<keyword evidence="9" id="KW-0547">Nucleotide-binding</keyword>
<comment type="subcellular location">
    <subcellularLocation>
        <location evidence="3">Cytoplasm</location>
        <location evidence="3">Cytosol</location>
    </subcellularLocation>
    <subcellularLocation>
        <location evidence="2">Mitochondrion inner membrane</location>
        <topology evidence="2">Single-pass membrane protein</topology>
    </subcellularLocation>
    <subcellularLocation>
        <location evidence="4">Mitochondrion outer membrane</location>
        <topology evidence="4">Single-pass membrane protein</topology>
    </subcellularLocation>
</comment>
<feature type="region of interest" description="Disordered" evidence="20">
    <location>
        <begin position="474"/>
        <end position="501"/>
    </location>
</feature>
<evidence type="ECO:0000259" key="21">
    <source>
        <dbReference type="PROSITE" id="PS50011"/>
    </source>
</evidence>
<dbReference type="EMBL" id="JASDAP010000008">
    <property type="protein sequence ID" value="KAK1899040.1"/>
    <property type="molecule type" value="Genomic_DNA"/>
</dbReference>
<keyword evidence="12" id="KW-0472">Membrane</keyword>
<evidence type="ECO:0000256" key="8">
    <source>
        <dbReference type="ARBA" id="ARBA00022723"/>
    </source>
</evidence>
<dbReference type="InterPro" id="IPR000719">
    <property type="entry name" value="Prot_kinase_dom"/>
</dbReference>
<evidence type="ECO:0000256" key="4">
    <source>
        <dbReference type="ARBA" id="ARBA00004572"/>
    </source>
</evidence>
<evidence type="ECO:0000256" key="19">
    <source>
        <dbReference type="ARBA" id="ARBA00048679"/>
    </source>
</evidence>
<dbReference type="PANTHER" id="PTHR22972">
    <property type="entry name" value="SERINE/THREONINE PROTEIN KINASE"/>
    <property type="match status" value="1"/>
</dbReference>
<feature type="domain" description="Protein kinase" evidence="21">
    <location>
        <begin position="136"/>
        <end position="435"/>
    </location>
</feature>
<dbReference type="Gene3D" id="1.10.510.10">
    <property type="entry name" value="Transferase(Phosphotransferase) domain 1"/>
    <property type="match status" value="1"/>
</dbReference>
<proteinExistence type="inferred from homology"/>
<dbReference type="Pfam" id="PF00069">
    <property type="entry name" value="Pkinase"/>
    <property type="match status" value="1"/>
</dbReference>
<evidence type="ECO:0000256" key="7">
    <source>
        <dbReference type="ARBA" id="ARBA00022679"/>
    </source>
</evidence>
<keyword evidence="14" id="KW-0460">Magnesium</keyword>
<evidence type="ECO:0000256" key="11">
    <source>
        <dbReference type="ARBA" id="ARBA00022787"/>
    </source>
</evidence>
<comment type="cofactor">
    <cofactor evidence="1">
        <name>Mg(2+)</name>
        <dbReference type="ChEBI" id="CHEBI:18420"/>
    </cofactor>
</comment>
<keyword evidence="10 22" id="KW-0418">Kinase</keyword>
<protein>
    <recommendedName>
        <fullName evidence="5">non-specific serine/threonine protein kinase</fullName>
        <ecNumber evidence="5">2.7.11.1</ecNumber>
    </recommendedName>
</protein>
<evidence type="ECO:0000256" key="6">
    <source>
        <dbReference type="ARBA" id="ARBA00022527"/>
    </source>
</evidence>
<name>A0AAD9CBE9_DISEL</name>
<evidence type="ECO:0000256" key="5">
    <source>
        <dbReference type="ARBA" id="ARBA00012513"/>
    </source>
</evidence>
<evidence type="ECO:0000313" key="23">
    <source>
        <dbReference type="Proteomes" id="UP001228049"/>
    </source>
</evidence>
<dbReference type="GO" id="GO:0005741">
    <property type="term" value="C:mitochondrial outer membrane"/>
    <property type="evidence" value="ECO:0007669"/>
    <property type="project" value="UniProtKB-SubCell"/>
</dbReference>
<evidence type="ECO:0000256" key="13">
    <source>
        <dbReference type="ARBA" id="ARBA00022840"/>
    </source>
</evidence>
<dbReference type="GO" id="GO:0042981">
    <property type="term" value="P:regulation of apoptotic process"/>
    <property type="evidence" value="ECO:0007669"/>
    <property type="project" value="TreeGrafter"/>
</dbReference>
<dbReference type="InterPro" id="IPR051511">
    <property type="entry name" value="MitoQC_Scaffold_Kinases"/>
</dbReference>
<evidence type="ECO:0000256" key="16">
    <source>
        <dbReference type="ARBA" id="ARBA00023128"/>
    </source>
</evidence>
<evidence type="ECO:0000256" key="14">
    <source>
        <dbReference type="ARBA" id="ARBA00022842"/>
    </source>
</evidence>
<keyword evidence="23" id="KW-1185">Reference proteome</keyword>
<dbReference type="InterPro" id="IPR008271">
    <property type="entry name" value="Ser/Thr_kinase_AS"/>
</dbReference>
<evidence type="ECO:0000256" key="17">
    <source>
        <dbReference type="ARBA" id="ARBA00038349"/>
    </source>
</evidence>
<dbReference type="GO" id="GO:0000422">
    <property type="term" value="P:autophagy of mitochondrion"/>
    <property type="evidence" value="ECO:0007669"/>
    <property type="project" value="TreeGrafter"/>
</dbReference>
<keyword evidence="12" id="KW-0999">Mitochondrion inner membrane</keyword>
<keyword evidence="15" id="KW-0809">Transit peptide</keyword>
<dbReference type="SMART" id="SM00220">
    <property type="entry name" value="S_TKc"/>
    <property type="match status" value="1"/>
</dbReference>
<dbReference type="GO" id="GO:0005743">
    <property type="term" value="C:mitochondrial inner membrane"/>
    <property type="evidence" value="ECO:0007669"/>
    <property type="project" value="UniProtKB-SubCell"/>
</dbReference>
<dbReference type="PROSITE" id="PS50011">
    <property type="entry name" value="PROTEIN_KINASE_DOM"/>
    <property type="match status" value="1"/>
</dbReference>
<accession>A0AAD9CBE9</accession>
<evidence type="ECO:0000256" key="15">
    <source>
        <dbReference type="ARBA" id="ARBA00022946"/>
    </source>
</evidence>
<evidence type="ECO:0000256" key="2">
    <source>
        <dbReference type="ARBA" id="ARBA00004434"/>
    </source>
</evidence>
<evidence type="ECO:0000256" key="9">
    <source>
        <dbReference type="ARBA" id="ARBA00022741"/>
    </source>
</evidence>
<dbReference type="GO" id="GO:0005829">
    <property type="term" value="C:cytosol"/>
    <property type="evidence" value="ECO:0007669"/>
    <property type="project" value="UniProtKB-SubCell"/>
</dbReference>
<dbReference type="SUPFAM" id="SSF56112">
    <property type="entry name" value="Protein kinase-like (PK-like)"/>
    <property type="match status" value="1"/>
</dbReference>
<dbReference type="GO" id="GO:0046872">
    <property type="term" value="F:metal ion binding"/>
    <property type="evidence" value="ECO:0007669"/>
    <property type="project" value="UniProtKB-KW"/>
</dbReference>
<evidence type="ECO:0000313" key="22">
    <source>
        <dbReference type="EMBL" id="KAK1899040.1"/>
    </source>
</evidence>
<comment type="catalytic activity">
    <reaction evidence="18">
        <text>L-threonyl-[protein] + ATP = O-phospho-L-threonyl-[protein] + ADP + H(+)</text>
        <dbReference type="Rhea" id="RHEA:46608"/>
        <dbReference type="Rhea" id="RHEA-COMP:11060"/>
        <dbReference type="Rhea" id="RHEA-COMP:11605"/>
        <dbReference type="ChEBI" id="CHEBI:15378"/>
        <dbReference type="ChEBI" id="CHEBI:30013"/>
        <dbReference type="ChEBI" id="CHEBI:30616"/>
        <dbReference type="ChEBI" id="CHEBI:61977"/>
        <dbReference type="ChEBI" id="CHEBI:456216"/>
        <dbReference type="EC" id="2.7.11.1"/>
    </reaction>
</comment>
<gene>
    <name evidence="22" type="ORF">KUDE01_018562</name>
</gene>
<evidence type="ECO:0000256" key="18">
    <source>
        <dbReference type="ARBA" id="ARBA00047899"/>
    </source>
</evidence>
<keyword evidence="11" id="KW-1000">Mitochondrion outer membrane</keyword>
<keyword evidence="7" id="KW-0808">Transferase</keyword>
<dbReference type="PANTHER" id="PTHR22972:SF7">
    <property type="entry name" value="SERINE_THREONINE-PROTEIN KINASE PINK1, MITOCHONDRIAL"/>
    <property type="match status" value="1"/>
</dbReference>
<dbReference type="GO" id="GO:0005524">
    <property type="term" value="F:ATP binding"/>
    <property type="evidence" value="ECO:0007669"/>
    <property type="project" value="UniProtKB-KW"/>
</dbReference>
<keyword evidence="8" id="KW-0479">Metal-binding</keyword>
<comment type="caution">
    <text evidence="22">The sequence shown here is derived from an EMBL/GenBank/DDBJ whole genome shotgun (WGS) entry which is preliminary data.</text>
</comment>
<dbReference type="GO" id="GO:0090141">
    <property type="term" value="P:positive regulation of mitochondrial fission"/>
    <property type="evidence" value="ECO:0007669"/>
    <property type="project" value="TreeGrafter"/>
</dbReference>
<keyword evidence="13" id="KW-0067">ATP-binding</keyword>
<sequence length="521" mass="56235">MSVKHALSRGLELGRSLLFVNLKPGARVAARLRVGGASVPAPQPRIFLPSRYRYYRSSLRGLAARMLASVGFRSSGGSPRNRAVFLAFGLGVGLVEQLEEDRRSTATCEEIQAVFRRKRFPSSMKPIPSGYKLHDYIIGAQIGKGSNAVVRFPLAIKMMWNFGAGSSSEAILSSMSQELVPAGRLALKPEGEEPLDGRVSAHPNVIRVHRAFTAEVPLLPGAREEYPDVLPARLNPGGLGNNRTLFLVMKSYPGTLRQFLSGNQPSRRQRVLMLLQLLEGVQHLCSEGVAHRDLKTDNILLELDSDLSRSENMRGFKVATAVCSFPFNSMWVSRGGNACLMAPAVSSASPGRASLIDYRKADGWAVGAVAYEIFGEQNPFYGAGGCRAGATRRRSCRLPPPAPADVQLVIQLLLRRSPSKRPSARVAANMLHLSLWGGRALSDLRKLSDWLLCQSAVVLLGGCRAGRVHGGGGASEELPVQPGSGGASHRGGLPAVRPGGGGQRRLIRLTFTLNKRILTSR</sequence>
<dbReference type="Proteomes" id="UP001228049">
    <property type="component" value="Unassembled WGS sequence"/>
</dbReference>
<dbReference type="GO" id="GO:0004674">
    <property type="term" value="F:protein serine/threonine kinase activity"/>
    <property type="evidence" value="ECO:0007669"/>
    <property type="project" value="UniProtKB-KW"/>
</dbReference>
<keyword evidence="16" id="KW-0496">Mitochondrion</keyword>
<reference evidence="22" key="1">
    <citation type="submission" date="2023-04" db="EMBL/GenBank/DDBJ databases">
        <title>Chromosome-level genome of Chaenocephalus aceratus.</title>
        <authorList>
            <person name="Park H."/>
        </authorList>
    </citation>
    <scope>NUCLEOTIDE SEQUENCE</scope>
    <source>
        <strain evidence="22">DE</strain>
        <tissue evidence="22">Muscle</tissue>
    </source>
</reference>
<keyword evidence="6" id="KW-0723">Serine/threonine-protein kinase</keyword>
<evidence type="ECO:0000256" key="3">
    <source>
        <dbReference type="ARBA" id="ARBA00004514"/>
    </source>
</evidence>
<evidence type="ECO:0000256" key="10">
    <source>
        <dbReference type="ARBA" id="ARBA00022777"/>
    </source>
</evidence>
<dbReference type="PROSITE" id="PS00108">
    <property type="entry name" value="PROTEIN_KINASE_ST"/>
    <property type="match status" value="1"/>
</dbReference>
<organism evidence="22 23">
    <name type="scientific">Dissostichus eleginoides</name>
    <name type="common">Patagonian toothfish</name>
    <name type="synonym">Dissostichus amissus</name>
    <dbReference type="NCBI Taxonomy" id="100907"/>
    <lineage>
        <taxon>Eukaryota</taxon>
        <taxon>Metazoa</taxon>
        <taxon>Chordata</taxon>
        <taxon>Craniata</taxon>
        <taxon>Vertebrata</taxon>
        <taxon>Euteleostomi</taxon>
        <taxon>Actinopterygii</taxon>
        <taxon>Neopterygii</taxon>
        <taxon>Teleostei</taxon>
        <taxon>Neoteleostei</taxon>
        <taxon>Acanthomorphata</taxon>
        <taxon>Eupercaria</taxon>
        <taxon>Perciformes</taxon>
        <taxon>Notothenioidei</taxon>
        <taxon>Nototheniidae</taxon>
        <taxon>Dissostichus</taxon>
    </lineage>
</organism>